<evidence type="ECO:0000313" key="2">
    <source>
        <dbReference type="Proteomes" id="UP000541444"/>
    </source>
</evidence>
<evidence type="ECO:0008006" key="3">
    <source>
        <dbReference type="Google" id="ProtNLM"/>
    </source>
</evidence>
<dbReference type="OrthoDB" id="1701699at2759"/>
<sequence>MLQDGVNGIVGLYESVDDLLHLTHTQQVLVRHRDEKWVDKVLDGSLRVVDLSGTTRDVLLEMKQHAQETQSALRRRSGDFDQYRLSKKNISKEIRKCLGNLKRGGNKHVFSSLSDDLMAVVSVLSEVEAITQSICESLLFFMSGSRPRSNWALVSKLVYNKRVHKNDEQERRDINEVKNVDAALCALTRNSKSQEVVLVENAQKHLSVLVTSINGLEEGLENLFRQLIKTRVSLLNILSN</sequence>
<name>A0A7J7MSI1_9MAGN</name>
<dbReference type="Pfam" id="PF03087">
    <property type="entry name" value="BPS1"/>
    <property type="match status" value="1"/>
</dbReference>
<dbReference type="GO" id="GO:0048367">
    <property type="term" value="P:shoot system development"/>
    <property type="evidence" value="ECO:0007669"/>
    <property type="project" value="InterPro"/>
</dbReference>
<gene>
    <name evidence="1" type="ORF">GIB67_038255</name>
</gene>
<dbReference type="PANTHER" id="PTHR33070">
    <property type="entry name" value="OS06G0725500 PROTEIN"/>
    <property type="match status" value="1"/>
</dbReference>
<dbReference type="AlphaFoldDB" id="A0A7J7MSI1"/>
<dbReference type="EMBL" id="JACGCM010001259">
    <property type="protein sequence ID" value="KAF6157787.1"/>
    <property type="molecule type" value="Genomic_DNA"/>
</dbReference>
<accession>A0A7J7MSI1</accession>
<dbReference type="GO" id="GO:0048364">
    <property type="term" value="P:root development"/>
    <property type="evidence" value="ECO:0007669"/>
    <property type="project" value="InterPro"/>
</dbReference>
<proteinExistence type="predicted"/>
<dbReference type="Proteomes" id="UP000541444">
    <property type="component" value="Unassembled WGS sequence"/>
</dbReference>
<dbReference type="PANTHER" id="PTHR33070:SF120">
    <property type="entry name" value="EXPRESSED PROTEIN"/>
    <property type="match status" value="1"/>
</dbReference>
<organism evidence="1 2">
    <name type="scientific">Kingdonia uniflora</name>
    <dbReference type="NCBI Taxonomy" id="39325"/>
    <lineage>
        <taxon>Eukaryota</taxon>
        <taxon>Viridiplantae</taxon>
        <taxon>Streptophyta</taxon>
        <taxon>Embryophyta</taxon>
        <taxon>Tracheophyta</taxon>
        <taxon>Spermatophyta</taxon>
        <taxon>Magnoliopsida</taxon>
        <taxon>Ranunculales</taxon>
        <taxon>Circaeasteraceae</taxon>
        <taxon>Kingdonia</taxon>
    </lineage>
</organism>
<protein>
    <recommendedName>
        <fullName evidence="3">DUF241 domain protein</fullName>
    </recommendedName>
</protein>
<comment type="caution">
    <text evidence="1">The sequence shown here is derived from an EMBL/GenBank/DDBJ whole genome shotgun (WGS) entry which is preliminary data.</text>
</comment>
<evidence type="ECO:0000313" key="1">
    <source>
        <dbReference type="EMBL" id="KAF6157787.1"/>
    </source>
</evidence>
<reference evidence="1 2" key="1">
    <citation type="journal article" date="2020" name="IScience">
        <title>Genome Sequencing of the Endangered Kingdonia uniflora (Circaeasteraceae, Ranunculales) Reveals Potential Mechanisms of Evolutionary Specialization.</title>
        <authorList>
            <person name="Sun Y."/>
            <person name="Deng T."/>
            <person name="Zhang A."/>
            <person name="Moore M.J."/>
            <person name="Landis J.B."/>
            <person name="Lin N."/>
            <person name="Zhang H."/>
            <person name="Zhang X."/>
            <person name="Huang J."/>
            <person name="Zhang X."/>
            <person name="Sun H."/>
            <person name="Wang H."/>
        </authorList>
    </citation>
    <scope>NUCLEOTIDE SEQUENCE [LARGE SCALE GENOMIC DNA]</scope>
    <source>
        <strain evidence="1">TB1705</strain>
        <tissue evidence="1">Leaf</tissue>
    </source>
</reference>
<dbReference type="InterPro" id="IPR004320">
    <property type="entry name" value="BPS1_pln"/>
</dbReference>
<keyword evidence="2" id="KW-1185">Reference proteome</keyword>